<dbReference type="Proteomes" id="UP000663877">
    <property type="component" value="Unassembled WGS sequence"/>
</dbReference>
<evidence type="ECO:0000256" key="13">
    <source>
        <dbReference type="SAM" id="Phobius"/>
    </source>
</evidence>
<dbReference type="PROSITE" id="PS00028">
    <property type="entry name" value="ZINC_FINGER_C2H2_1"/>
    <property type="match status" value="4"/>
</dbReference>
<dbReference type="GO" id="GO:0045944">
    <property type="term" value="P:positive regulation of transcription by RNA polymerase II"/>
    <property type="evidence" value="ECO:0007669"/>
    <property type="project" value="TreeGrafter"/>
</dbReference>
<keyword evidence="13" id="KW-0812">Transmembrane</keyword>
<keyword evidence="10" id="KW-0539">Nucleus</keyword>
<dbReference type="FunFam" id="3.30.160.60:FF:001485">
    <property type="entry name" value="Krueppel-related zinc finger protein"/>
    <property type="match status" value="1"/>
</dbReference>
<dbReference type="PROSITE" id="PS50157">
    <property type="entry name" value="ZINC_FINGER_C2H2_2"/>
    <property type="match status" value="3"/>
</dbReference>
<evidence type="ECO:0000256" key="10">
    <source>
        <dbReference type="ARBA" id="ARBA00023242"/>
    </source>
</evidence>
<comment type="similarity">
    <text evidence="2">Belongs to the krueppel C2H2-type zinc-finger protein family.</text>
</comment>
<evidence type="ECO:0000256" key="12">
    <source>
        <dbReference type="SAM" id="MobiDB-lite"/>
    </source>
</evidence>
<evidence type="ECO:0000256" key="11">
    <source>
        <dbReference type="PROSITE-ProRule" id="PRU00042"/>
    </source>
</evidence>
<evidence type="ECO:0000256" key="8">
    <source>
        <dbReference type="ARBA" id="ARBA00023125"/>
    </source>
</evidence>
<keyword evidence="13" id="KW-0472">Membrane</keyword>
<comment type="caution">
    <text evidence="16">The sequence shown here is derived from an EMBL/GenBank/DDBJ whole genome shotgun (WGS) entry which is preliminary data.</text>
</comment>
<evidence type="ECO:0000256" key="4">
    <source>
        <dbReference type="ARBA" id="ARBA00022737"/>
    </source>
</evidence>
<keyword evidence="9" id="KW-0804">Transcription</keyword>
<sequence length="977" mass="110209">MTVVVQTRDRCRLCFSLLLRDRSICCQKSYHLFKHIEREKIPINKLNPYQIKIRNQTVCFRDLILRYLHTQIDQTRKFSNLICYDCSMVLLDIEQCAKYLRKTINQLKIKLNKSNRLRTSSLSATFQKKRSQQQQQNTTVKDEPIPIIHSDSDEEFDDIDDEEEFDDEQDDTSKPNVSTNIKSSNQLKSLQFTSPSSGGDSSSSLLTSKVHLTNTTNRPCNDNDHEDEDEEDEDGLIRSSPEKSQQQNLTEFFHRLQTNSMNALSGSNGLITTGNTMNLLQETDPNLLQLRLAHMMQSAANSTNMGQNLNHSNNNNMDPMMNTIANMQRNFLLQCFNDPIAAAQVAQAAAAAVSATQIKSNITPMSLITPNAKQIGGGRKRKSTPGKRVITNHRSSNNNNDDISPTIEHESTDPNNMNDSIDHPLELTLKCLQQSNRVLPSSTKSTADVHNLVINAKMENGSPSYQQNYLNQYQSADEDRRESATPNDSSLSLSPSLSRRTAHSKRQKMSTIPGQYDYTNNLKINLSQTPTLDLLSPNHQTTLNDDMNTTNQQKQQSKLDPRSCAECGKILFSDKAHLIHCQTHAKNEKQCWICGIHDDDIKKHIINVHGNQKFTNTGFKCQHCEKVFPVYADLEAHTREHSKKKPFECPICNKRFGQQGNLSCHLRIHSGVKPFTCANCGKAFRHSNSLRRHARTVHSATRGLSMSPGSVATATPNSLLLTTATTSNSMVSMTNDVHRLSTSETFDDGTSGLMIPSDDAESLQGPPSTSTAGVPSPSISNAQIDSDSHEQFGTSILIQVQKVKVDGEGLIIQIDQLMKQNQINFSILATIPAILIITFVTIATKNIVSDRVINRRKFDLTTIREQIIRILREIEHILIFNNEMPALTINNQELIVVEHSDNENGDQQNTMTYLTFGHFLSHIYELKYFTKQLKSKRMLSKEFNDDIDLLTHPQLSPEQKLLIIQQIYHSYSFLVHS</sequence>
<feature type="domain" description="C2H2-type" evidence="14">
    <location>
        <begin position="619"/>
        <end position="646"/>
    </location>
</feature>
<feature type="domain" description="C2H2-type" evidence="14">
    <location>
        <begin position="647"/>
        <end position="674"/>
    </location>
</feature>
<feature type="compositionally biased region" description="Acidic residues" evidence="12">
    <location>
        <begin position="152"/>
        <end position="170"/>
    </location>
</feature>
<keyword evidence="5 11" id="KW-0863">Zinc-finger</keyword>
<dbReference type="Pfam" id="PF00096">
    <property type="entry name" value="zf-C2H2"/>
    <property type="match status" value="3"/>
</dbReference>
<dbReference type="PANTHER" id="PTHR24403">
    <property type="entry name" value="ZINC FINGER PROTEIN"/>
    <property type="match status" value="1"/>
</dbReference>
<dbReference type="SUPFAM" id="SSF57667">
    <property type="entry name" value="beta-beta-alpha zinc fingers"/>
    <property type="match status" value="2"/>
</dbReference>
<feature type="region of interest" description="Disordered" evidence="12">
    <location>
        <begin position="537"/>
        <end position="556"/>
    </location>
</feature>
<keyword evidence="4" id="KW-0677">Repeat</keyword>
<dbReference type="OrthoDB" id="6077919at2759"/>
<feature type="compositionally biased region" description="Polar residues" evidence="12">
    <location>
        <begin position="210"/>
        <end position="220"/>
    </location>
</feature>
<dbReference type="InterPro" id="IPR013087">
    <property type="entry name" value="Znf_C2H2_type"/>
</dbReference>
<dbReference type="EMBL" id="CAJNOM010000044">
    <property type="protein sequence ID" value="CAF0905376.1"/>
    <property type="molecule type" value="Genomic_DNA"/>
</dbReference>
<feature type="region of interest" description="Disordered" evidence="12">
    <location>
        <begin position="369"/>
        <end position="418"/>
    </location>
</feature>
<evidence type="ECO:0000256" key="9">
    <source>
        <dbReference type="ARBA" id="ARBA00023163"/>
    </source>
</evidence>
<feature type="transmembrane region" description="Helical" evidence="13">
    <location>
        <begin position="825"/>
        <end position="848"/>
    </location>
</feature>
<keyword evidence="8" id="KW-0238">DNA-binding</keyword>
<feature type="compositionally biased region" description="Polar residues" evidence="12">
    <location>
        <begin position="174"/>
        <end position="192"/>
    </location>
</feature>
<proteinExistence type="inferred from homology"/>
<dbReference type="InterPro" id="IPR050688">
    <property type="entry name" value="Zinc_finger/UBP_domain"/>
</dbReference>
<keyword evidence="7" id="KW-0805">Transcription regulation</keyword>
<evidence type="ECO:0000256" key="1">
    <source>
        <dbReference type="ARBA" id="ARBA00004123"/>
    </source>
</evidence>
<evidence type="ECO:0000313" key="16">
    <source>
        <dbReference type="EMBL" id="CAF0905376.1"/>
    </source>
</evidence>
<feature type="region of interest" description="Disordered" evidence="12">
    <location>
        <begin position="474"/>
        <end position="514"/>
    </location>
</feature>
<evidence type="ECO:0000256" key="2">
    <source>
        <dbReference type="ARBA" id="ARBA00006991"/>
    </source>
</evidence>
<dbReference type="SMART" id="SM00355">
    <property type="entry name" value="ZnF_C2H2"/>
    <property type="match status" value="5"/>
</dbReference>
<evidence type="ECO:0000313" key="18">
    <source>
        <dbReference type="Proteomes" id="UP000663832"/>
    </source>
</evidence>
<keyword evidence="13" id="KW-1133">Transmembrane helix</keyword>
<dbReference type="Gene3D" id="3.30.160.60">
    <property type="entry name" value="Classic Zinc Finger"/>
    <property type="match status" value="2"/>
</dbReference>
<dbReference type="GO" id="GO:0003677">
    <property type="term" value="F:DNA binding"/>
    <property type="evidence" value="ECO:0007669"/>
    <property type="project" value="UniProtKB-KW"/>
</dbReference>
<evidence type="ECO:0000259" key="14">
    <source>
        <dbReference type="PROSITE" id="PS50157"/>
    </source>
</evidence>
<comment type="subcellular location">
    <subcellularLocation>
        <location evidence="1">Nucleus</location>
    </subcellularLocation>
</comment>
<feature type="compositionally biased region" description="Low complexity" evidence="12">
    <location>
        <begin position="489"/>
        <end position="498"/>
    </location>
</feature>
<organism evidence="16 18">
    <name type="scientific">Adineta steineri</name>
    <dbReference type="NCBI Taxonomy" id="433720"/>
    <lineage>
        <taxon>Eukaryota</taxon>
        <taxon>Metazoa</taxon>
        <taxon>Spiralia</taxon>
        <taxon>Gnathifera</taxon>
        <taxon>Rotifera</taxon>
        <taxon>Eurotatoria</taxon>
        <taxon>Bdelloidea</taxon>
        <taxon>Adinetida</taxon>
        <taxon>Adinetidae</taxon>
        <taxon>Adineta</taxon>
    </lineage>
</organism>
<dbReference type="EMBL" id="CAJNOI010000052">
    <property type="protein sequence ID" value="CAF0949697.1"/>
    <property type="molecule type" value="Genomic_DNA"/>
</dbReference>
<keyword evidence="3" id="KW-0479">Metal-binding</keyword>
<evidence type="ECO:0000256" key="7">
    <source>
        <dbReference type="ARBA" id="ARBA00023015"/>
    </source>
</evidence>
<reference evidence="16" key="1">
    <citation type="submission" date="2021-02" db="EMBL/GenBank/DDBJ databases">
        <authorList>
            <person name="Nowell W R."/>
        </authorList>
    </citation>
    <scope>NUCLEOTIDE SEQUENCE</scope>
</reference>
<feature type="compositionally biased region" description="Acidic residues" evidence="12">
    <location>
        <begin position="224"/>
        <end position="234"/>
    </location>
</feature>
<dbReference type="GO" id="GO:0005634">
    <property type="term" value="C:nucleus"/>
    <property type="evidence" value="ECO:0007669"/>
    <property type="project" value="UniProtKB-SubCell"/>
</dbReference>
<keyword evidence="18" id="KW-1185">Reference proteome</keyword>
<evidence type="ECO:0000256" key="5">
    <source>
        <dbReference type="ARBA" id="ARBA00022771"/>
    </source>
</evidence>
<dbReference type="Proteomes" id="UP000663832">
    <property type="component" value="Unassembled WGS sequence"/>
</dbReference>
<dbReference type="FunFam" id="3.30.160.60:FF:000185">
    <property type="entry name" value="zinc finger protein 319"/>
    <property type="match status" value="1"/>
</dbReference>
<dbReference type="InterPro" id="IPR036236">
    <property type="entry name" value="Znf_C2H2_sf"/>
</dbReference>
<gene>
    <name evidence="17" type="ORF">BJG266_LOCUS13138</name>
    <name evidence="15" type="ORF">QVE165_LOCUS9587</name>
    <name evidence="16" type="ORF">QVE165_LOCUS9709</name>
</gene>
<dbReference type="EMBL" id="CAJNOM010000044">
    <property type="protein sequence ID" value="CAF0903145.1"/>
    <property type="molecule type" value="Genomic_DNA"/>
</dbReference>
<evidence type="ECO:0000256" key="6">
    <source>
        <dbReference type="ARBA" id="ARBA00022833"/>
    </source>
</evidence>
<feature type="compositionally biased region" description="Polar residues" evidence="12">
    <location>
        <begin position="765"/>
        <end position="785"/>
    </location>
</feature>
<feature type="region of interest" description="Disordered" evidence="12">
    <location>
        <begin position="747"/>
        <end position="785"/>
    </location>
</feature>
<dbReference type="GO" id="GO:0008270">
    <property type="term" value="F:zinc ion binding"/>
    <property type="evidence" value="ECO:0007669"/>
    <property type="project" value="UniProtKB-KW"/>
</dbReference>
<protein>
    <recommendedName>
        <fullName evidence="14">C2H2-type domain-containing protein</fullName>
    </recommendedName>
</protein>
<feature type="compositionally biased region" description="Low complexity" evidence="12">
    <location>
        <begin position="193"/>
        <end position="208"/>
    </location>
</feature>
<feature type="domain" description="C2H2-type" evidence="14">
    <location>
        <begin position="675"/>
        <end position="703"/>
    </location>
</feature>
<feature type="region of interest" description="Disordered" evidence="12">
    <location>
        <begin position="123"/>
        <end position="246"/>
    </location>
</feature>
<dbReference type="PANTHER" id="PTHR24403:SF67">
    <property type="entry name" value="FI01116P-RELATED"/>
    <property type="match status" value="1"/>
</dbReference>
<dbReference type="InterPro" id="IPR013946">
    <property type="entry name" value="NCA2-like"/>
</dbReference>
<evidence type="ECO:0000256" key="3">
    <source>
        <dbReference type="ARBA" id="ARBA00022723"/>
    </source>
</evidence>
<dbReference type="Pfam" id="PF08637">
    <property type="entry name" value="NCA2"/>
    <property type="match status" value="1"/>
</dbReference>
<feature type="compositionally biased region" description="Polar residues" evidence="12">
    <location>
        <begin position="392"/>
        <end position="403"/>
    </location>
</feature>
<evidence type="ECO:0000313" key="15">
    <source>
        <dbReference type="EMBL" id="CAF0903145.1"/>
    </source>
</evidence>
<evidence type="ECO:0000313" key="17">
    <source>
        <dbReference type="EMBL" id="CAF0949697.1"/>
    </source>
</evidence>
<dbReference type="AlphaFoldDB" id="A0A813ZW53"/>
<name>A0A813ZW53_9BILA</name>
<accession>A0A813ZW53</accession>
<keyword evidence="6" id="KW-0862">Zinc</keyword>